<accession>A0A4S8JPJ3</accession>
<protein>
    <recommendedName>
        <fullName evidence="3">Retrotransposon gag domain-containing protein</fullName>
    </recommendedName>
</protein>
<dbReference type="AlphaFoldDB" id="A0A4S8JPJ3"/>
<comment type="caution">
    <text evidence="1">The sequence shown here is derived from an EMBL/GenBank/DDBJ whole genome shotgun (WGS) entry which is preliminary data.</text>
</comment>
<organism evidence="1 2">
    <name type="scientific">Musa balbisiana</name>
    <name type="common">Banana</name>
    <dbReference type="NCBI Taxonomy" id="52838"/>
    <lineage>
        <taxon>Eukaryota</taxon>
        <taxon>Viridiplantae</taxon>
        <taxon>Streptophyta</taxon>
        <taxon>Embryophyta</taxon>
        <taxon>Tracheophyta</taxon>
        <taxon>Spermatophyta</taxon>
        <taxon>Magnoliopsida</taxon>
        <taxon>Liliopsida</taxon>
        <taxon>Zingiberales</taxon>
        <taxon>Musaceae</taxon>
        <taxon>Musa</taxon>
    </lineage>
</organism>
<evidence type="ECO:0000313" key="2">
    <source>
        <dbReference type="Proteomes" id="UP000317650"/>
    </source>
</evidence>
<reference evidence="1 2" key="1">
    <citation type="journal article" date="2019" name="Nat. Plants">
        <title>Genome sequencing of Musa balbisiana reveals subgenome evolution and function divergence in polyploid bananas.</title>
        <authorList>
            <person name="Yao X."/>
        </authorList>
    </citation>
    <scope>NUCLEOTIDE SEQUENCE [LARGE SCALE GENOMIC DNA]</scope>
    <source>
        <strain evidence="2">cv. DH-PKW</strain>
        <tissue evidence="1">Leaves</tissue>
    </source>
</reference>
<dbReference type="Proteomes" id="UP000317650">
    <property type="component" value="Chromosome 1"/>
</dbReference>
<sequence length="189" mass="21587">MSMYVILNTLMYHAFLTMKFELHFLENVSSRLLTIKLLGLKQGEEETFTDFVGRFTNEIKDIEDAHPSLVIQAFMIGLKPSRIFLLLVERPPMMILESISKNLLIGDTLGSSSEGTKNLHPDLKDQRRDRLTLSLVDLSREGTIPRLPRTRDGPEKEMEYLNLNHDGALVIFVRMINNQVKRAISSDGN</sequence>
<name>A0A4S8JPJ3_MUSBA</name>
<dbReference type="EMBL" id="PYDT01000004">
    <property type="protein sequence ID" value="THU64247.1"/>
    <property type="molecule type" value="Genomic_DNA"/>
</dbReference>
<keyword evidence="2" id="KW-1185">Reference proteome</keyword>
<evidence type="ECO:0008006" key="3">
    <source>
        <dbReference type="Google" id="ProtNLM"/>
    </source>
</evidence>
<evidence type="ECO:0000313" key="1">
    <source>
        <dbReference type="EMBL" id="THU64247.1"/>
    </source>
</evidence>
<gene>
    <name evidence="1" type="ORF">C4D60_Mb01t24460</name>
</gene>
<proteinExistence type="predicted"/>